<evidence type="ECO:0000256" key="2">
    <source>
        <dbReference type="SAM" id="MobiDB-lite"/>
    </source>
</evidence>
<dbReference type="Pfam" id="PF05721">
    <property type="entry name" value="PhyH"/>
    <property type="match status" value="1"/>
</dbReference>
<dbReference type="PANTHER" id="PTHR20883">
    <property type="entry name" value="PHYTANOYL-COA DIOXYGENASE DOMAIN CONTAINING 1"/>
    <property type="match status" value="1"/>
</dbReference>
<dbReference type="InterPro" id="IPR008775">
    <property type="entry name" value="Phytyl_CoA_dOase-like"/>
</dbReference>
<evidence type="ECO:0000313" key="4">
    <source>
        <dbReference type="Proteomes" id="UP000683360"/>
    </source>
</evidence>
<dbReference type="Gene3D" id="2.60.120.620">
    <property type="entry name" value="q2cbj1_9rhob like domain"/>
    <property type="match status" value="1"/>
</dbReference>
<comment type="caution">
    <text evidence="3">The sequence shown here is derived from an EMBL/GenBank/DDBJ whole genome shotgun (WGS) entry which is preliminary data.</text>
</comment>
<proteinExistence type="predicted"/>
<dbReference type="Proteomes" id="UP000683360">
    <property type="component" value="Unassembled WGS sequence"/>
</dbReference>
<feature type="region of interest" description="Disordered" evidence="2">
    <location>
        <begin position="291"/>
        <end position="313"/>
    </location>
</feature>
<dbReference type="SUPFAM" id="SSF51197">
    <property type="entry name" value="Clavaminate synthase-like"/>
    <property type="match status" value="1"/>
</dbReference>
<accession>A0A8S3TVL5</accession>
<dbReference type="PANTHER" id="PTHR20883:SF51">
    <property type="entry name" value="PHYTANOYL-COA HYDROXYLASE"/>
    <property type="match status" value="1"/>
</dbReference>
<gene>
    <name evidence="3" type="ORF">MEDL_49974</name>
</gene>
<dbReference type="OrthoDB" id="445007at2759"/>
<dbReference type="EMBL" id="CAJPWZ010002390">
    <property type="protein sequence ID" value="CAG2237529.1"/>
    <property type="molecule type" value="Genomic_DNA"/>
</dbReference>
<evidence type="ECO:0000256" key="1">
    <source>
        <dbReference type="ARBA" id="ARBA00001962"/>
    </source>
</evidence>
<keyword evidence="4" id="KW-1185">Reference proteome</keyword>
<comment type="cofactor">
    <cofactor evidence="1">
        <name>Fe cation</name>
        <dbReference type="ChEBI" id="CHEBI:24875"/>
    </cofactor>
</comment>
<evidence type="ECO:0000313" key="3">
    <source>
        <dbReference type="EMBL" id="CAG2237529.1"/>
    </source>
</evidence>
<name>A0A8S3TVL5_MYTED</name>
<dbReference type="AlphaFoldDB" id="A0A8S3TVL5"/>
<protein>
    <submittedName>
        <fullName evidence="3">Uncharacterized protein</fullName>
    </submittedName>
</protein>
<reference evidence="3" key="1">
    <citation type="submission" date="2021-03" db="EMBL/GenBank/DDBJ databases">
        <authorList>
            <person name="Bekaert M."/>
        </authorList>
    </citation>
    <scope>NUCLEOTIDE SEQUENCE</scope>
</reference>
<sequence length="313" mass="36244">MSRDTGTKENILQLHRAQLSVSEECKMNIGSDYRFSEPFTLTDQMYNDYHENGYLIIRNMLDKEEINKIEKCVTGEKFMENKYSLEDKDNKIIRVVWRHPGTDVTGIVSRSEKIVNSCEKLLDGEVYHYHAKLIMKEPEVSGPIYWHQDYGYWYHYGNLFPDLLTVWVAVDSSTIENGCLEVLAGSNKCGRLDHHVDDGQNQVAELSRLESIKERCPHVKAEMEKGDVLFLHSNTLHYSSPNRSKMRRIGFLMCYNKASNESVMKHHHAQYTPIQKVPDSAIKECTNFTDMSGKEFQHPNTNTTMIGRKDQSH</sequence>
<organism evidence="3 4">
    <name type="scientific">Mytilus edulis</name>
    <name type="common">Blue mussel</name>
    <dbReference type="NCBI Taxonomy" id="6550"/>
    <lineage>
        <taxon>Eukaryota</taxon>
        <taxon>Metazoa</taxon>
        <taxon>Spiralia</taxon>
        <taxon>Lophotrochozoa</taxon>
        <taxon>Mollusca</taxon>
        <taxon>Bivalvia</taxon>
        <taxon>Autobranchia</taxon>
        <taxon>Pteriomorphia</taxon>
        <taxon>Mytilida</taxon>
        <taxon>Mytiloidea</taxon>
        <taxon>Mytilidae</taxon>
        <taxon>Mytilinae</taxon>
        <taxon>Mytilus</taxon>
    </lineage>
</organism>